<dbReference type="AlphaFoldDB" id="A0A844G180"/>
<comment type="caution">
    <text evidence="1">The sequence shown here is derived from an EMBL/GenBank/DDBJ whole genome shotgun (WGS) entry which is preliminary data.</text>
</comment>
<sequence length="378" mass="42395">MMSASIFWGFARYTGTPKTTDTTLALLWNRSSQAEWVIRCEHCNKFNIPNPEQDLLKMIGKRGPVCAKCGQPVFPKNGGYVHARPERQLSFPGYHISQTVHPLHILSQAKWNRLLDKIENYAPLALYNEVFGWPYDAATSPLTMSDLQKATHDISVQRPADVRGLKHLYSYITVAVDWSGGSMVSDSYTAYAVLGLRRDSDLIDVLYGKRIKHGVTPTDEANEIMDWIRGTGADAFTYDNGGAGFARLEIMNHQGLRETPGLVVIPINYVRPRAGDVMVPHTGMRESDLYYYTLDKSRSLAITVMSIKATRVRVPKFAETDEKAFQRDLLALREDPNSNYFGSSALCAKNGKRIAGPPVQFSENFEEKKRLATSASMF</sequence>
<keyword evidence="2" id="KW-1185">Reference proteome</keyword>
<reference evidence="1 2" key="1">
    <citation type="submission" date="2019-08" db="EMBL/GenBank/DDBJ databases">
        <title>In-depth cultivation of the pig gut microbiome towards novel bacterial diversity and tailored functional studies.</title>
        <authorList>
            <person name="Wylensek D."/>
            <person name="Hitch T.C.A."/>
            <person name="Clavel T."/>
        </authorList>
    </citation>
    <scope>NUCLEOTIDE SEQUENCE [LARGE SCALE GENOMIC DNA]</scope>
    <source>
        <strain evidence="1 2">BBE-744-WT-12</strain>
    </source>
</reference>
<accession>A0A844G180</accession>
<gene>
    <name evidence="1" type="ORF">FYJ85_05090</name>
</gene>
<dbReference type="RefSeq" id="WP_154417183.1">
    <property type="nucleotide sequence ID" value="NZ_VUNS01000004.1"/>
</dbReference>
<protein>
    <submittedName>
        <fullName evidence="1">Uncharacterized protein</fullName>
    </submittedName>
</protein>
<dbReference type="Proteomes" id="UP000435649">
    <property type="component" value="Unassembled WGS sequence"/>
</dbReference>
<evidence type="ECO:0000313" key="1">
    <source>
        <dbReference type="EMBL" id="MST96421.1"/>
    </source>
</evidence>
<dbReference type="EMBL" id="VUNS01000004">
    <property type="protein sequence ID" value="MST96421.1"/>
    <property type="molecule type" value="Genomic_DNA"/>
</dbReference>
<proteinExistence type="predicted"/>
<name>A0A844G180_9BACT</name>
<evidence type="ECO:0000313" key="2">
    <source>
        <dbReference type="Proteomes" id="UP000435649"/>
    </source>
</evidence>
<organism evidence="1 2">
    <name type="scientific">Victivallis lenta</name>
    <dbReference type="NCBI Taxonomy" id="2606640"/>
    <lineage>
        <taxon>Bacteria</taxon>
        <taxon>Pseudomonadati</taxon>
        <taxon>Lentisphaerota</taxon>
        <taxon>Lentisphaeria</taxon>
        <taxon>Victivallales</taxon>
        <taxon>Victivallaceae</taxon>
        <taxon>Victivallis</taxon>
    </lineage>
</organism>